<keyword evidence="3" id="KW-1185">Reference proteome</keyword>
<evidence type="ECO:0000313" key="3">
    <source>
        <dbReference type="Proteomes" id="UP000241434"/>
    </source>
</evidence>
<reference evidence="2" key="1">
    <citation type="thesis" date="2015" institute="Rutgers" country="The State University of New Jersey, 14 College Farm Rd., New Brunswick, NJ, USA">
        <title>Ammonia toxicity in bacteria and its implications for treatment of and resource recovery from highly nitrogenous organic wastes.</title>
        <authorList>
            <person name="Luther A.K."/>
        </authorList>
    </citation>
    <scope>NUCLEOTIDE SEQUENCE</scope>
    <source>
        <strain evidence="2">RT-10B</strain>
    </source>
</reference>
<dbReference type="RefSeq" id="WP_170062454.1">
    <property type="nucleotide sequence ID" value="NZ_JYGE01000004.1"/>
</dbReference>
<sequence>MSKTMRIKFIKVGDMIYISHLDVQRLLQRAFRRANVELAFSQGFNPHPKMSYGNALALGVESYGEYVDIEIKDDIGSQELMDRINKQLPDGMQFEKCIELEGGERALAANIMFGDYEFEIENINKLDEETVLKNLEKLKSSESILTTRRNKKKKIVEVDIRPLIKTIDIKKVDNEKIVVSSILATGSKQNLNTNVFVPKLLEYLDIEMDPLDVDIKRNNLYFEIQGELLSPL</sequence>
<dbReference type="AlphaFoldDB" id="A0A2P7Q0A2"/>
<evidence type="ECO:0000313" key="2">
    <source>
        <dbReference type="EMBL" id="PSJ31403.1"/>
    </source>
</evidence>
<dbReference type="NCBIfam" id="TIGR03936">
    <property type="entry name" value="sam_1_link_chp"/>
    <property type="match status" value="1"/>
</dbReference>
<gene>
    <name evidence="2" type="ORF">UF10_05630</name>
</gene>
<proteinExistence type="predicted"/>
<organism evidence="2 3">
    <name type="scientific">Peptostreptococcus russellii</name>
    <dbReference type="NCBI Taxonomy" id="215200"/>
    <lineage>
        <taxon>Bacteria</taxon>
        <taxon>Bacillati</taxon>
        <taxon>Bacillota</taxon>
        <taxon>Clostridia</taxon>
        <taxon>Peptostreptococcales</taxon>
        <taxon>Peptostreptococcaceae</taxon>
        <taxon>Peptostreptococcus</taxon>
    </lineage>
</organism>
<dbReference type="Pfam" id="PF10105">
    <property type="entry name" value="DUF2344"/>
    <property type="match status" value="1"/>
</dbReference>
<dbReference type="InterPro" id="IPR018768">
    <property type="entry name" value="DUF2344"/>
</dbReference>
<dbReference type="Proteomes" id="UP000241434">
    <property type="component" value="Unassembled WGS sequence"/>
</dbReference>
<accession>A0A2P7Q0A2</accession>
<feature type="domain" description="DUF2344" evidence="1">
    <location>
        <begin position="5"/>
        <end position="192"/>
    </location>
</feature>
<name>A0A2P7Q0A2_9FIRM</name>
<evidence type="ECO:0000259" key="1">
    <source>
        <dbReference type="Pfam" id="PF10105"/>
    </source>
</evidence>
<dbReference type="EMBL" id="JYGE01000004">
    <property type="protein sequence ID" value="PSJ31403.1"/>
    <property type="molecule type" value="Genomic_DNA"/>
</dbReference>
<comment type="caution">
    <text evidence="2">The sequence shown here is derived from an EMBL/GenBank/DDBJ whole genome shotgun (WGS) entry which is preliminary data.</text>
</comment>
<protein>
    <submittedName>
        <fullName evidence="2">Radical SAM protein</fullName>
    </submittedName>
</protein>